<organism evidence="1 2">
    <name type="scientific">Cystoisospora suis</name>
    <dbReference type="NCBI Taxonomy" id="483139"/>
    <lineage>
        <taxon>Eukaryota</taxon>
        <taxon>Sar</taxon>
        <taxon>Alveolata</taxon>
        <taxon>Apicomplexa</taxon>
        <taxon>Conoidasida</taxon>
        <taxon>Coccidia</taxon>
        <taxon>Eucoccidiorida</taxon>
        <taxon>Eimeriorina</taxon>
        <taxon>Sarcocystidae</taxon>
        <taxon>Cystoisospora</taxon>
    </lineage>
</organism>
<keyword evidence="2" id="KW-1185">Reference proteome</keyword>
<sequence length="26" mass="2609">MASGEAVDALGCAICYLTEGAVLGMY</sequence>
<dbReference type="AlphaFoldDB" id="A0A2C6KC03"/>
<dbReference type="EMBL" id="MIGC01002013">
    <property type="protein sequence ID" value="PHJ21811.1"/>
    <property type="molecule type" value="Genomic_DNA"/>
</dbReference>
<dbReference type="Proteomes" id="UP000221165">
    <property type="component" value="Unassembled WGS sequence"/>
</dbReference>
<dbReference type="VEuPathDB" id="ToxoDB:CSUI_004339"/>
<gene>
    <name evidence="1" type="ORF">CSUI_004339</name>
</gene>
<comment type="caution">
    <text evidence="1">The sequence shown here is derived from an EMBL/GenBank/DDBJ whole genome shotgun (WGS) entry which is preliminary data.</text>
</comment>
<name>A0A2C6KC03_9APIC</name>
<evidence type="ECO:0000313" key="1">
    <source>
        <dbReference type="EMBL" id="PHJ21811.1"/>
    </source>
</evidence>
<evidence type="ECO:0000313" key="2">
    <source>
        <dbReference type="Proteomes" id="UP000221165"/>
    </source>
</evidence>
<feature type="non-terminal residue" evidence="1">
    <location>
        <position position="26"/>
    </location>
</feature>
<proteinExistence type="predicted"/>
<reference evidence="1 2" key="1">
    <citation type="journal article" date="2017" name="Int. J. Parasitol.">
        <title>The genome of the protozoan parasite Cystoisospora suis and a reverse vaccinology approach to identify vaccine candidates.</title>
        <authorList>
            <person name="Palmieri N."/>
            <person name="Shrestha A."/>
            <person name="Ruttkowski B."/>
            <person name="Beck T."/>
            <person name="Vogl C."/>
            <person name="Tomley F."/>
            <person name="Blake D.P."/>
            <person name="Joachim A."/>
        </authorList>
    </citation>
    <scope>NUCLEOTIDE SEQUENCE [LARGE SCALE GENOMIC DNA]</scope>
    <source>
        <strain evidence="1 2">Wien I</strain>
    </source>
</reference>
<accession>A0A2C6KC03</accession>
<protein>
    <submittedName>
        <fullName evidence="1">Uncharacterized protein</fullName>
    </submittedName>
</protein>